<dbReference type="Gene3D" id="3.40.50.300">
    <property type="entry name" value="P-loop containing nucleotide triphosphate hydrolases"/>
    <property type="match status" value="1"/>
</dbReference>
<evidence type="ECO:0000259" key="1">
    <source>
        <dbReference type="Pfam" id="PF04851"/>
    </source>
</evidence>
<reference evidence="2 3" key="1">
    <citation type="submission" date="2017-10" db="EMBL/GenBank/DDBJ databases">
        <authorList>
            <person name="Banno H."/>
            <person name="Chua N.-H."/>
        </authorList>
    </citation>
    <scope>NUCLEOTIDE SEQUENCE [LARGE SCALE GENOMIC DNA]</scope>
    <source>
        <strain evidence="2">Vibrio tapetis CECT4600</strain>
    </source>
</reference>
<gene>
    <name evidence="2" type="ORF">VTAP4600_A1048</name>
</gene>
<dbReference type="SUPFAM" id="SSF52540">
    <property type="entry name" value="P-loop containing nucleoside triphosphate hydrolases"/>
    <property type="match status" value="1"/>
</dbReference>
<dbReference type="InterPro" id="IPR006935">
    <property type="entry name" value="Helicase/UvrB_N"/>
</dbReference>
<dbReference type="GO" id="GO:0016787">
    <property type="term" value="F:hydrolase activity"/>
    <property type="evidence" value="ECO:0007669"/>
    <property type="project" value="InterPro"/>
</dbReference>
<dbReference type="GO" id="GO:0005524">
    <property type="term" value="F:ATP binding"/>
    <property type="evidence" value="ECO:0007669"/>
    <property type="project" value="InterPro"/>
</dbReference>
<keyword evidence="3" id="KW-1185">Reference proteome</keyword>
<name>A0A2N8ZAX0_9VIBR</name>
<organism evidence="2 3">
    <name type="scientific">Vibrio tapetis subsp. tapetis</name>
    <dbReference type="NCBI Taxonomy" id="1671868"/>
    <lineage>
        <taxon>Bacteria</taxon>
        <taxon>Pseudomonadati</taxon>
        <taxon>Pseudomonadota</taxon>
        <taxon>Gammaproteobacteria</taxon>
        <taxon>Vibrionales</taxon>
        <taxon>Vibrionaceae</taxon>
        <taxon>Vibrio</taxon>
    </lineage>
</organism>
<sequence>MYHCKAPKKVSALNKMFHKLLNAESTQLIIVIGTEIPDWVVNLGVRTVLIAEADYKATVDYHSEFYGKDNMKKWLINVCIEDRKYLNKLSEDTIFSMAKHSAQLVDNNGKVLIDLIKVKESKRQCIYLLSIYRLTNELCWLLYANTNAKNEVLNAVSEDFLNDVVNILGCSIYEAQETLRMAKKDYIEQIVKDSVGLTKSDKVDMHYLSYGATNNDIGFAIHQPLVRGPWNRLPNVTILKAPIGFGKTELAIDALRRCHVNDQKVAFITNLSAVVEDFKSRTEKCNPHKFSSMKDVKVVTSSDSLSEIESASHLATTLKSLWKNAISSFVLNADLVIVDECEKVYEALYSQKNNYVINFEKKLVRRTLYEVINSENTKSLWLDADISDSITRDITLNLMKASERSNKTKKIVTAEVLPICEKNNNSKISVSLNKFRAVEQTLLSKLNDGISKLFVVCDGKKTIENWLIDLGFEAKLKGGDETTACYEKARMAGVLVLTADPKSANREWHKEFLSDPDEQISKYRAVIASPVLSEGFSITKEFCDEVFAISTGMLTPKKMLQFSRRVRKAKKIAFGLNSYNKRASINFHLHTNSDDEKIEADLARRHKIILDNFHFSLLETLKAQKYTIVSGGEYDTKSFSIVRKSSLNRKAKEANTEFVNTLLNGMDKPSLNDVEGKRKYNAINIIRDALKIDGTNSIRLGTAAISDKEFKRWSCDTTYVAAYEELYEKRTLLNDVLVNNRMVTIGDNKPINTTRKINEILKLLGFNVKKSNSGKLYDITHSTNT</sequence>
<dbReference type="Pfam" id="PF04851">
    <property type="entry name" value="ResIII"/>
    <property type="match status" value="1"/>
</dbReference>
<dbReference type="EMBL" id="LT960611">
    <property type="protein sequence ID" value="SON49027.1"/>
    <property type="molecule type" value="Genomic_DNA"/>
</dbReference>
<protein>
    <recommendedName>
        <fullName evidence="1">Helicase/UvrB N-terminal domain-containing protein</fullName>
    </recommendedName>
</protein>
<accession>A0A2N8ZAX0</accession>
<dbReference type="InterPro" id="IPR027417">
    <property type="entry name" value="P-loop_NTPase"/>
</dbReference>
<dbReference type="Proteomes" id="UP000235828">
    <property type="component" value="Chromosome A"/>
</dbReference>
<dbReference type="AlphaFoldDB" id="A0A2N8ZAX0"/>
<evidence type="ECO:0000313" key="2">
    <source>
        <dbReference type="EMBL" id="SON49027.1"/>
    </source>
</evidence>
<feature type="domain" description="Helicase/UvrB N-terminal" evidence="1">
    <location>
        <begin position="237"/>
        <end position="349"/>
    </location>
</feature>
<proteinExistence type="predicted"/>
<evidence type="ECO:0000313" key="3">
    <source>
        <dbReference type="Proteomes" id="UP000235828"/>
    </source>
</evidence>
<dbReference type="OrthoDB" id="5833484at2"/>
<dbReference type="KEGG" id="vta:A1048"/>
<dbReference type="GO" id="GO:0003677">
    <property type="term" value="F:DNA binding"/>
    <property type="evidence" value="ECO:0007669"/>
    <property type="project" value="InterPro"/>
</dbReference>